<proteinExistence type="predicted"/>
<evidence type="ECO:0000313" key="3">
    <source>
        <dbReference type="Proteomes" id="UP000033038"/>
    </source>
</evidence>
<evidence type="ECO:0000256" key="1">
    <source>
        <dbReference type="SAM" id="Phobius"/>
    </source>
</evidence>
<name>A0A0E3LKH1_METBA</name>
<organism evidence="2 3">
    <name type="scientific">Methanosarcina barkeri str. Wiesmoor</name>
    <dbReference type="NCBI Taxonomy" id="1434109"/>
    <lineage>
        <taxon>Archaea</taxon>
        <taxon>Methanobacteriati</taxon>
        <taxon>Methanobacteriota</taxon>
        <taxon>Stenosarchaea group</taxon>
        <taxon>Methanomicrobia</taxon>
        <taxon>Methanosarcinales</taxon>
        <taxon>Methanosarcinaceae</taxon>
        <taxon>Methanosarcina</taxon>
    </lineage>
</organism>
<keyword evidence="1" id="KW-1133">Transmembrane helix</keyword>
<dbReference type="KEGG" id="mbw:MSBRW_0258"/>
<keyword evidence="1" id="KW-0472">Membrane</keyword>
<keyword evidence="1" id="KW-0812">Transmembrane</keyword>
<protein>
    <submittedName>
        <fullName evidence="2">Uncharacterized protein</fullName>
    </submittedName>
</protein>
<reference evidence="2 3" key="1">
    <citation type="submission" date="2014-07" db="EMBL/GenBank/DDBJ databases">
        <title>Methanogenic archaea and the global carbon cycle.</title>
        <authorList>
            <person name="Henriksen J.R."/>
            <person name="Luke J."/>
            <person name="Reinhart S."/>
            <person name="Benedict M.N."/>
            <person name="Youngblut N.D."/>
            <person name="Metcalf M.E."/>
            <person name="Whitaker R.J."/>
            <person name="Metcalf W.W."/>
        </authorList>
    </citation>
    <scope>NUCLEOTIDE SEQUENCE [LARGE SCALE GENOMIC DNA]</scope>
    <source>
        <strain evidence="2 3">Wiesmoor</strain>
    </source>
</reference>
<dbReference type="HOGENOM" id="CLU_206271_0_0_2"/>
<accession>A0A0E3LKH1</accession>
<dbReference type="AlphaFoldDB" id="A0A0E3LKH1"/>
<gene>
    <name evidence="2" type="ORF">MSBRW_0258</name>
</gene>
<dbReference type="PATRIC" id="fig|1434109.4.peg.297"/>
<dbReference type="GeneID" id="24821652"/>
<sequence length="62" mass="7148">MKPAKIYFEIIGFFIFLISYILFFNIVFSVKGLGPSIYVPGTLLFALLGYWLGGILYEKYLK</sequence>
<dbReference type="EMBL" id="CP009526">
    <property type="protein sequence ID" value="AKB49511.1"/>
    <property type="molecule type" value="Genomic_DNA"/>
</dbReference>
<feature type="transmembrane region" description="Helical" evidence="1">
    <location>
        <begin position="36"/>
        <end position="57"/>
    </location>
</feature>
<dbReference type="Proteomes" id="UP000033038">
    <property type="component" value="Chromosome"/>
</dbReference>
<evidence type="ECO:0000313" key="2">
    <source>
        <dbReference type="EMBL" id="AKB49511.1"/>
    </source>
</evidence>
<feature type="transmembrane region" description="Helical" evidence="1">
    <location>
        <begin position="7"/>
        <end position="30"/>
    </location>
</feature>
<dbReference type="RefSeq" id="WP_048102581.1">
    <property type="nucleotide sequence ID" value="NZ_CP009526.1"/>
</dbReference>